<evidence type="ECO:0000313" key="2">
    <source>
        <dbReference type="EMBL" id="MCY9692491.1"/>
    </source>
</evidence>
<dbReference type="Pfam" id="PF05016">
    <property type="entry name" value="ParE_toxin"/>
    <property type="match status" value="1"/>
</dbReference>
<dbReference type="Gene3D" id="3.30.2310.20">
    <property type="entry name" value="RelE-like"/>
    <property type="match status" value="1"/>
</dbReference>
<dbReference type="SUPFAM" id="SSF143011">
    <property type="entry name" value="RelE-like"/>
    <property type="match status" value="1"/>
</dbReference>
<keyword evidence="3" id="KW-1185">Reference proteome</keyword>
<dbReference type="PANTHER" id="PTHR38813:SF1">
    <property type="entry name" value="TOXIN RELE1-RELATED"/>
    <property type="match status" value="1"/>
</dbReference>
<reference evidence="2 3" key="1">
    <citation type="submission" date="2022-05" db="EMBL/GenBank/DDBJ databases">
        <title>Genome Sequencing of Bee-Associated Microbes.</title>
        <authorList>
            <person name="Dunlap C."/>
        </authorList>
    </citation>
    <scope>NUCLEOTIDE SEQUENCE [LARGE SCALE GENOMIC DNA]</scope>
    <source>
        <strain evidence="2 3">NRRL B-14421</strain>
    </source>
</reference>
<keyword evidence="1" id="KW-1277">Toxin-antitoxin system</keyword>
<gene>
    <name evidence="2" type="ORF">M5X19_06135</name>
</gene>
<evidence type="ECO:0000256" key="1">
    <source>
        <dbReference type="ARBA" id="ARBA00022649"/>
    </source>
</evidence>
<protein>
    <submittedName>
        <fullName evidence="2">Type II toxin-antitoxin system RelE/ParE family toxin</fullName>
    </submittedName>
</protein>
<dbReference type="InterPro" id="IPR007712">
    <property type="entry name" value="RelE/ParE_toxin"/>
</dbReference>
<evidence type="ECO:0000313" key="3">
    <source>
        <dbReference type="Proteomes" id="UP001527099"/>
    </source>
</evidence>
<dbReference type="Proteomes" id="UP001527099">
    <property type="component" value="Unassembled WGS sequence"/>
</dbReference>
<organism evidence="2 3">
    <name type="scientific">Paenibacillus alginolyticus</name>
    <dbReference type="NCBI Taxonomy" id="59839"/>
    <lineage>
        <taxon>Bacteria</taxon>
        <taxon>Bacillati</taxon>
        <taxon>Bacillota</taxon>
        <taxon>Bacilli</taxon>
        <taxon>Bacillales</taxon>
        <taxon>Paenibacillaceae</taxon>
        <taxon>Paenibacillus</taxon>
    </lineage>
</organism>
<proteinExistence type="predicted"/>
<dbReference type="EMBL" id="JAMDMX010000014">
    <property type="protein sequence ID" value="MCY9692491.1"/>
    <property type="molecule type" value="Genomic_DNA"/>
</dbReference>
<comment type="caution">
    <text evidence="2">The sequence shown here is derived from an EMBL/GenBank/DDBJ whole genome shotgun (WGS) entry which is preliminary data.</text>
</comment>
<dbReference type="InterPro" id="IPR035093">
    <property type="entry name" value="RelE/ParE_toxin_dom_sf"/>
</dbReference>
<name>A0ABT4G8I0_9BACL</name>
<sequence length="87" mass="9976">MSLGYKLTYHKDAVKFIVKQEKQIQERIAQGLKGLLVIPPTGDIKPMKGYVGLYRLRVGSLRVLFEINHDEKVIYIRAIDSRGGIYK</sequence>
<dbReference type="RefSeq" id="WP_029197914.1">
    <property type="nucleotide sequence ID" value="NZ_JAMDMW010000077.1"/>
</dbReference>
<accession>A0ABT4G8I0</accession>
<dbReference type="PANTHER" id="PTHR38813">
    <property type="match status" value="1"/>
</dbReference>
<dbReference type="InterPro" id="IPR052747">
    <property type="entry name" value="TA_system_RelE_toxin"/>
</dbReference>